<proteinExistence type="predicted"/>
<protein>
    <submittedName>
        <fullName evidence="1">Uncharacterized protein</fullName>
    </submittedName>
</protein>
<evidence type="ECO:0000313" key="2">
    <source>
        <dbReference type="Proteomes" id="UP000682877"/>
    </source>
</evidence>
<name>A0A8S2AC49_ARAAE</name>
<dbReference type="InterPro" id="IPR006462">
    <property type="entry name" value="MS5"/>
</dbReference>
<reference evidence="1" key="1">
    <citation type="submission" date="2021-01" db="EMBL/GenBank/DDBJ databases">
        <authorList>
            <person name="Bezrukov I."/>
        </authorList>
    </citation>
    <scope>NUCLEOTIDE SEQUENCE</scope>
</reference>
<gene>
    <name evidence="1" type="ORF">AARE701A_LOCUS12304</name>
</gene>
<organism evidence="1 2">
    <name type="scientific">Arabidopsis arenosa</name>
    <name type="common">Sand rock-cress</name>
    <name type="synonym">Cardaminopsis arenosa</name>
    <dbReference type="NCBI Taxonomy" id="38785"/>
    <lineage>
        <taxon>Eukaryota</taxon>
        <taxon>Viridiplantae</taxon>
        <taxon>Streptophyta</taxon>
        <taxon>Embryophyta</taxon>
        <taxon>Tracheophyta</taxon>
        <taxon>Spermatophyta</taxon>
        <taxon>Magnoliopsida</taxon>
        <taxon>eudicotyledons</taxon>
        <taxon>Gunneridae</taxon>
        <taxon>Pentapetalae</taxon>
        <taxon>rosids</taxon>
        <taxon>malvids</taxon>
        <taxon>Brassicales</taxon>
        <taxon>Brassicaceae</taxon>
        <taxon>Camelineae</taxon>
        <taxon>Arabidopsis</taxon>
    </lineage>
</organism>
<dbReference type="PANTHER" id="PTHR31260:SF48">
    <property type="entry name" value="BNAC02G24000D PROTEIN"/>
    <property type="match status" value="1"/>
</dbReference>
<accession>A0A8S2AC49</accession>
<dbReference type="PANTHER" id="PTHR31260">
    <property type="entry name" value="CYSTATIN/MONELLIN SUPERFAMILY PROTEIN"/>
    <property type="match status" value="1"/>
</dbReference>
<evidence type="ECO:0000313" key="1">
    <source>
        <dbReference type="EMBL" id="CAE6073025.1"/>
    </source>
</evidence>
<dbReference type="Pfam" id="PF04776">
    <property type="entry name" value="protein_MS5"/>
    <property type="match status" value="1"/>
</dbReference>
<keyword evidence="2" id="KW-1185">Reference proteome</keyword>
<dbReference type="EMBL" id="LR999455">
    <property type="protein sequence ID" value="CAE6073025.1"/>
    <property type="molecule type" value="Genomic_DNA"/>
</dbReference>
<sequence length="327" mass="37713">MSVFSDQFNGPVRRTEDGLIDMAIYRLDSETGLPYFLSPTLLPTDLYPANVLEEHQTYLPSAPSPDHDDDLVPRSPCITLFPIPEPPPPSFILESRRIPIYEKITPLGLLCKVGIHCYNLHKGTNFQFLSALGNVSKDTGIVTSMIVNSTRDFEARVQYNEVEKKRFSTMIVTLCRFKPPQTPEEVEGDLCAAFDRLSVDDFFKGDMPDWVPEDALTASDNLQYYEMKESEVEEYKKWLHLYAELAFFTTCGRFLEKLQWAQPFELRKIIVQTREDVESKKWAKAENAIFYIAFKSRGSRRDYNAIIRRTMDGTPEHMSLEVKCFKM</sequence>
<dbReference type="AlphaFoldDB" id="A0A8S2AC49"/>
<dbReference type="NCBIfam" id="TIGR01572">
    <property type="entry name" value="A_thl_para_3677"/>
    <property type="match status" value="1"/>
</dbReference>
<dbReference type="Proteomes" id="UP000682877">
    <property type="component" value="Chromosome 5"/>
</dbReference>